<evidence type="ECO:0000256" key="1">
    <source>
        <dbReference type="SAM" id="MobiDB-lite"/>
    </source>
</evidence>
<dbReference type="GO" id="GO:0046983">
    <property type="term" value="F:protein dimerization activity"/>
    <property type="evidence" value="ECO:0007669"/>
    <property type="project" value="InterPro"/>
</dbReference>
<dbReference type="HOGENOM" id="CLU_253199_0_0_1"/>
<dbReference type="CTD" id="20199469"/>
<protein>
    <recommendedName>
        <fullName evidence="5">BHLH domain-containing protein</fullName>
    </recommendedName>
</protein>
<dbReference type="SUPFAM" id="SSF47459">
    <property type="entry name" value="HLH, helix-loop-helix DNA-binding domain"/>
    <property type="match status" value="1"/>
</dbReference>
<dbReference type="EnsemblMetazoa" id="HelroT162180">
    <property type="protein sequence ID" value="HelroP162180"/>
    <property type="gene ID" value="HelroG162180"/>
</dbReference>
<dbReference type="InterPro" id="IPR036638">
    <property type="entry name" value="HLH_DNA-bd_sf"/>
</dbReference>
<gene>
    <name evidence="3" type="primary">20199469</name>
    <name evidence="2" type="ORF">HELRODRAFT_162180</name>
</gene>
<accession>T1ESB9</accession>
<proteinExistence type="predicted"/>
<reference evidence="2 4" key="2">
    <citation type="journal article" date="2013" name="Nature">
        <title>Insights into bilaterian evolution from three spiralian genomes.</title>
        <authorList>
            <person name="Simakov O."/>
            <person name="Marletaz F."/>
            <person name="Cho S.J."/>
            <person name="Edsinger-Gonzales E."/>
            <person name="Havlak P."/>
            <person name="Hellsten U."/>
            <person name="Kuo D.H."/>
            <person name="Larsson T."/>
            <person name="Lv J."/>
            <person name="Arendt D."/>
            <person name="Savage R."/>
            <person name="Osoegawa K."/>
            <person name="de Jong P."/>
            <person name="Grimwood J."/>
            <person name="Chapman J.A."/>
            <person name="Shapiro H."/>
            <person name="Aerts A."/>
            <person name="Otillar R.P."/>
            <person name="Terry A.Y."/>
            <person name="Boore J.L."/>
            <person name="Grigoriev I.V."/>
            <person name="Lindberg D.R."/>
            <person name="Seaver E.C."/>
            <person name="Weisblat D.A."/>
            <person name="Putnam N.H."/>
            <person name="Rokhsar D.S."/>
        </authorList>
    </citation>
    <scope>NUCLEOTIDE SEQUENCE</scope>
</reference>
<dbReference type="OrthoDB" id="690068at2759"/>
<name>T1ESB9_HELRO</name>
<dbReference type="InParanoid" id="T1ESB9"/>
<dbReference type="Gene3D" id="4.10.280.10">
    <property type="entry name" value="Helix-loop-helix DNA-binding domain"/>
    <property type="match status" value="1"/>
</dbReference>
<reference evidence="3" key="3">
    <citation type="submission" date="2015-06" db="UniProtKB">
        <authorList>
            <consortium name="EnsemblMetazoa"/>
        </authorList>
    </citation>
    <scope>IDENTIFICATION</scope>
</reference>
<dbReference type="GeneID" id="20199469"/>
<dbReference type="EMBL" id="AMQM01001049">
    <property type="status" value="NOT_ANNOTATED_CDS"/>
    <property type="molecule type" value="Genomic_DNA"/>
</dbReference>
<dbReference type="EMBL" id="KB097143">
    <property type="protein sequence ID" value="ESN98729.1"/>
    <property type="molecule type" value="Genomic_DNA"/>
</dbReference>
<dbReference type="Proteomes" id="UP000015101">
    <property type="component" value="Unassembled WGS sequence"/>
</dbReference>
<evidence type="ECO:0008006" key="5">
    <source>
        <dbReference type="Google" id="ProtNLM"/>
    </source>
</evidence>
<reference evidence="4" key="1">
    <citation type="submission" date="2012-12" db="EMBL/GenBank/DDBJ databases">
        <authorList>
            <person name="Hellsten U."/>
            <person name="Grimwood J."/>
            <person name="Chapman J.A."/>
            <person name="Shapiro H."/>
            <person name="Aerts A."/>
            <person name="Otillar R.P."/>
            <person name="Terry A.Y."/>
            <person name="Boore J.L."/>
            <person name="Simakov O."/>
            <person name="Marletaz F."/>
            <person name="Cho S.-J."/>
            <person name="Edsinger-Gonzales E."/>
            <person name="Havlak P."/>
            <person name="Kuo D.-H."/>
            <person name="Larsson T."/>
            <person name="Lv J."/>
            <person name="Arendt D."/>
            <person name="Savage R."/>
            <person name="Osoegawa K."/>
            <person name="de Jong P."/>
            <person name="Lindberg D.R."/>
            <person name="Seaver E.C."/>
            <person name="Weisblat D.A."/>
            <person name="Putnam N.H."/>
            <person name="Grigoriev I.V."/>
            <person name="Rokhsar D.S."/>
        </authorList>
    </citation>
    <scope>NUCLEOTIDE SEQUENCE</scope>
</reference>
<organism evidence="3 4">
    <name type="scientific">Helobdella robusta</name>
    <name type="common">Californian leech</name>
    <dbReference type="NCBI Taxonomy" id="6412"/>
    <lineage>
        <taxon>Eukaryota</taxon>
        <taxon>Metazoa</taxon>
        <taxon>Spiralia</taxon>
        <taxon>Lophotrochozoa</taxon>
        <taxon>Annelida</taxon>
        <taxon>Clitellata</taxon>
        <taxon>Hirudinea</taxon>
        <taxon>Rhynchobdellida</taxon>
        <taxon>Glossiphoniidae</taxon>
        <taxon>Helobdella</taxon>
    </lineage>
</organism>
<feature type="region of interest" description="Disordered" evidence="1">
    <location>
        <begin position="397"/>
        <end position="503"/>
    </location>
</feature>
<keyword evidence="4" id="KW-1185">Reference proteome</keyword>
<sequence>MPENIENKSEKKQSHNSVEKRRKDKLKMAIDDFRKYLPTSILRNQKWATIEYMKHLEHENSKLLKEGADIAKGELIVDLKAQLESCFKEIGKLKNIIEKQCINVPNLANIAQHWSSKRSTESKSCQVQCDFIGSTSMLSNNNNIGSSSKNKSSNDNCNKNSSCNNKNDITASISSVKSSKCFTISRYFKQPSLSTSTLLTTSLTTKVSVTTIESSSSLASIVTFRNDDKKVNNLNSSSTVTDLVSSKKNNVNTSMTPTFIQCGQSVNSFALLCPSGQILPVSNASLGFNIIPFLTVQPFANINTIQPHSNASICDVGKDDCPINMFSSQGCTSCNDVLKDVNCKSRSDQQKGGYRNKQQVPNRRRFKVFHCCHLSRTNYLQNKYKFKYSKFTKIKKSVKEGSESSGNNAAPETIDVTRNDESDVQSQNRSSVKGVVDDHNNVNAVDDLGTQNDVNDQNDVSTQNDVNDQNDVSTQNDGVMSVPPTDSSISNQNDADNNNMTTAFSTSDLESTAQVNSKMKKPIWTVAKNIEDPTCKMNEMKSTANKEIVTNDKEVINNTTDTNIPDASSHESSFINVMEGSVGFSMENNEHEFINQSLDNALSNAVSQSKSSYHNIGNLLTSSSTNLQMSCDKTSTNKNILQNYTEDIAAFSTNAENYLNESVLNFEFDDDIFTSIKETKSVSSSKQLLNSTKDWVARHSDMQYNKYNNDNFGADDSFSNNFSFYLHDKDFQQTGSTANNFAYKSTSFQNFCRVSNDSVNSSSNVLKTGNSNQKLSFCTNMSEPFADLQKNSSSDITKATDFENQKISNELDSVFAKVSYNSNQNHCRFNILPSSNNSHIFSHKIENSCIRKFNNDMNVQFSFSHGDSIKHSANSVSNAQSKQFQKPKIVNFHVDVPSANKSHLENNNIFNNDNINNNFNNDNRNNNFNNDNSNTVFTKSFDTPLFSASGKKNDSSNYNHFAYQNKNLVAPPSYDSSSSVVPFNDQTDYQTNKNKPFSFYPLSYNEMNKHQNDNFHVNKNDQYLVNKQSSFESNPGYLKANNFFDFPESSDSGNFSSAISSTNNLYPMTTSIKYPVTSKYYDSSSNTLSSQYFSVSTTKNQYPNFDSNSQYKLKDGSHFNLTNNLPTTFTPYLNLSTNSDSYPLTARSSPSIPSKLTSSVLKNVQYKSPDSVNLNFAKPFSKRPISIQNKLSSKKYPKFSHESSKYQKLDYQSGYDTSNFPPNFYVASHDRPTYLTNDEDFLPSYNTYQPNPEPNLNSFLIPPLPGSHHQSNDIKLNFYPNHSTSIADLTQQPSLSSSHIPLSAKRLPSALPSIHHFGISNLFTDLPPPLGLGAESNASLPVKSMQTEPFFQSTHHYPYDFNSVSDNVASTYSHLPSAVTYYQNHSFFTNGNHSGLGSQHPTAKNSMSINNLLGNQKNI</sequence>
<feature type="compositionally biased region" description="Polar residues" evidence="1">
    <location>
        <begin position="449"/>
        <end position="503"/>
    </location>
</feature>
<dbReference type="RefSeq" id="XP_009022710.1">
    <property type="nucleotide sequence ID" value="XM_009024462.1"/>
</dbReference>
<feature type="region of interest" description="Disordered" evidence="1">
    <location>
        <begin position="1"/>
        <end position="23"/>
    </location>
</feature>
<feature type="region of interest" description="Disordered" evidence="1">
    <location>
        <begin position="1396"/>
        <end position="1419"/>
    </location>
</feature>
<evidence type="ECO:0000313" key="3">
    <source>
        <dbReference type="EnsemblMetazoa" id="HelroP162180"/>
    </source>
</evidence>
<evidence type="ECO:0000313" key="2">
    <source>
        <dbReference type="EMBL" id="ESN98729.1"/>
    </source>
</evidence>
<evidence type="ECO:0000313" key="4">
    <source>
        <dbReference type="Proteomes" id="UP000015101"/>
    </source>
</evidence>
<dbReference type="KEGG" id="hro:HELRODRAFT_162180"/>